<keyword evidence="2" id="KW-0762">Sugar transport</keyword>
<dbReference type="InterPro" id="IPR003188">
    <property type="entry name" value="PTS_IIA_lac/cel"/>
</dbReference>
<dbReference type="HOGENOM" id="CLU_152490_0_1_6"/>
<dbReference type="GO" id="GO:0016740">
    <property type="term" value="F:transferase activity"/>
    <property type="evidence" value="ECO:0007669"/>
    <property type="project" value="UniProtKB-KW"/>
</dbReference>
<evidence type="ECO:0000256" key="1">
    <source>
        <dbReference type="ARBA" id="ARBA00022448"/>
    </source>
</evidence>
<protein>
    <submittedName>
        <fullName evidence="8">N,N'-diacetylchitobiose-specific phosphotransferase enzyme IIA component ChbA</fullName>
    </submittedName>
</protein>
<dbReference type="SUPFAM" id="SSF46973">
    <property type="entry name" value="Enzyme IIa from lactose specific PTS, IIa-lac"/>
    <property type="match status" value="1"/>
</dbReference>
<accession>A0A0H3L1L3</accession>
<reference evidence="9" key="1">
    <citation type="journal article" date="2012" name="Appl. Microbiol. Biotechnol.">
        <title>The complete genome sequence of Pantoea ananatis AJ13355, an organism with great biotechnological potential.</title>
        <authorList>
            <person name="Hara Y."/>
            <person name="Kadotani N."/>
            <person name="Izui H."/>
            <person name="Katashkina J.I."/>
            <person name="Kuvaeva T.M."/>
            <person name="Andreeva I.G."/>
            <person name="Golubeva L.I."/>
            <person name="Malko D.B."/>
            <person name="Makeev V.J."/>
            <person name="Mashko S.V."/>
            <person name="Kozlov Y.I."/>
        </authorList>
    </citation>
    <scope>NUCLEOTIDE SEQUENCE [LARGE SCALE GENOMIC DNA]</scope>
    <source>
        <strain evidence="9">AJ13355</strain>
    </source>
</reference>
<name>A0A0H3L1L3_PANAA</name>
<dbReference type="PROSITE" id="PS51095">
    <property type="entry name" value="PTS_EIIA_TYPE_3"/>
    <property type="match status" value="1"/>
</dbReference>
<evidence type="ECO:0000256" key="6">
    <source>
        <dbReference type="PIRSR" id="PIRSR000699-2"/>
    </source>
</evidence>
<dbReference type="KEGG" id="paj:PAJ_3222"/>
<evidence type="ECO:0000256" key="5">
    <source>
        <dbReference type="PIRSR" id="PIRSR000699-1"/>
    </source>
</evidence>
<organism evidence="8 9">
    <name type="scientific">Pantoea ananatis (strain AJ13355)</name>
    <dbReference type="NCBI Taxonomy" id="932677"/>
    <lineage>
        <taxon>Bacteria</taxon>
        <taxon>Pseudomonadati</taxon>
        <taxon>Pseudomonadota</taxon>
        <taxon>Gammaproteobacteria</taxon>
        <taxon>Enterobacterales</taxon>
        <taxon>Erwiniaceae</taxon>
        <taxon>Pantoea</taxon>
    </lineage>
</organism>
<dbReference type="Pfam" id="PF02255">
    <property type="entry name" value="PTS_IIA"/>
    <property type="match status" value="1"/>
</dbReference>
<dbReference type="Gene3D" id="1.20.58.80">
    <property type="entry name" value="Phosphotransferase system, lactose/cellobiose-type IIA subunit"/>
    <property type="match status" value="1"/>
</dbReference>
<evidence type="ECO:0000313" key="8">
    <source>
        <dbReference type="EMBL" id="BAK13302.1"/>
    </source>
</evidence>
<dbReference type="Proteomes" id="UP000006690">
    <property type="component" value="Chromosome"/>
</dbReference>
<feature type="modified residue" description="Phosphohistidine; by HPr" evidence="7">
    <location>
        <position position="91"/>
    </location>
</feature>
<proteinExistence type="predicted"/>
<evidence type="ECO:0000256" key="7">
    <source>
        <dbReference type="PROSITE-ProRule" id="PRU00418"/>
    </source>
</evidence>
<sequence>MLRLPKITVLIESTIMIELEDAVMTIIVNAGHARSLCFEALQAARKGDVDEAKARLKEADDYSRTAHQMQTRLIEQDAGEARQPMTLIMVHAQDHLMTSMLARELAEEIVYLYQR</sequence>
<dbReference type="PATRIC" id="fig|932677.3.peg.3723"/>
<keyword evidence="6" id="KW-0460">Magnesium</keyword>
<evidence type="ECO:0000256" key="2">
    <source>
        <dbReference type="ARBA" id="ARBA00022597"/>
    </source>
</evidence>
<dbReference type="CDD" id="cd00215">
    <property type="entry name" value="PTS_IIA_lac"/>
    <property type="match status" value="1"/>
</dbReference>
<keyword evidence="3" id="KW-0808">Transferase</keyword>
<evidence type="ECO:0000313" key="9">
    <source>
        <dbReference type="Proteomes" id="UP000006690"/>
    </source>
</evidence>
<dbReference type="AlphaFoldDB" id="A0A0H3L1L3"/>
<dbReference type="EMBL" id="AP012032">
    <property type="protein sequence ID" value="BAK13302.1"/>
    <property type="molecule type" value="Genomic_DNA"/>
</dbReference>
<dbReference type="PANTHER" id="PTHR34382:SF7">
    <property type="entry name" value="PTS SYSTEM N,N'-DIACETYLCHITOBIOSE-SPECIFIC EIIA COMPONENT"/>
    <property type="match status" value="1"/>
</dbReference>
<evidence type="ECO:0000256" key="4">
    <source>
        <dbReference type="ARBA" id="ARBA00022683"/>
    </source>
</evidence>
<feature type="binding site" evidence="6">
    <location>
        <position position="94"/>
    </location>
    <ligand>
        <name>Mg(2+)</name>
        <dbReference type="ChEBI" id="CHEBI:18420"/>
        <note>ligand shared between all trimeric partners</note>
    </ligand>
</feature>
<keyword evidence="6" id="KW-0479">Metal-binding</keyword>
<dbReference type="GO" id="GO:0046872">
    <property type="term" value="F:metal ion binding"/>
    <property type="evidence" value="ECO:0007669"/>
    <property type="project" value="UniProtKB-KW"/>
</dbReference>
<evidence type="ECO:0000256" key="3">
    <source>
        <dbReference type="ARBA" id="ARBA00022679"/>
    </source>
</evidence>
<dbReference type="PIRSF" id="PIRSF000699">
    <property type="entry name" value="PTS_IILac_III"/>
    <property type="match status" value="1"/>
</dbReference>
<dbReference type="InterPro" id="IPR036542">
    <property type="entry name" value="PTS_IIA_lac/cel_sf"/>
</dbReference>
<gene>
    <name evidence="8" type="primary">chbA</name>
    <name evidence="8" type="ordered locus">PAJ_3222</name>
</gene>
<keyword evidence="1" id="KW-0813">Transport</keyword>
<keyword evidence="4" id="KW-0598">Phosphotransferase system</keyword>
<feature type="active site" description="Tele-phosphohistidine intermediate" evidence="5">
    <location>
        <position position="91"/>
    </location>
</feature>
<comment type="cofactor">
    <cofactor evidence="6">
        <name>Mg(2+)</name>
        <dbReference type="ChEBI" id="CHEBI:18420"/>
    </cofactor>
    <text evidence="6">Binds 1 Mg(2+) ion per trimer.</text>
</comment>
<dbReference type="GO" id="GO:0009401">
    <property type="term" value="P:phosphoenolpyruvate-dependent sugar phosphotransferase system"/>
    <property type="evidence" value="ECO:0007669"/>
    <property type="project" value="UniProtKB-KW"/>
</dbReference>
<dbReference type="eggNOG" id="COG1447">
    <property type="taxonomic scope" value="Bacteria"/>
</dbReference>
<dbReference type="PANTHER" id="PTHR34382">
    <property type="entry name" value="PTS SYSTEM N,N'-DIACETYLCHITOBIOSE-SPECIFIC EIIA COMPONENT"/>
    <property type="match status" value="1"/>
</dbReference>